<gene>
    <name evidence="1" type="ORF">I4F81_008026</name>
</gene>
<dbReference type="Proteomes" id="UP000798662">
    <property type="component" value="Chromosome 2"/>
</dbReference>
<proteinExistence type="predicted"/>
<comment type="caution">
    <text evidence="1">The sequence shown here is derived from an EMBL/GenBank/DDBJ whole genome shotgun (WGS) entry which is preliminary data.</text>
</comment>
<reference evidence="1" key="1">
    <citation type="submission" date="2019-11" db="EMBL/GenBank/DDBJ databases">
        <title>Nori genome reveals adaptations in red seaweeds to the harsh intertidal environment.</title>
        <authorList>
            <person name="Wang D."/>
            <person name="Mao Y."/>
        </authorList>
    </citation>
    <scope>NUCLEOTIDE SEQUENCE</scope>
    <source>
        <tissue evidence="1">Gametophyte</tissue>
    </source>
</reference>
<organism evidence="1 2">
    <name type="scientific">Pyropia yezoensis</name>
    <name type="common">Susabi-nori</name>
    <name type="synonym">Porphyra yezoensis</name>
    <dbReference type="NCBI Taxonomy" id="2788"/>
    <lineage>
        <taxon>Eukaryota</taxon>
        <taxon>Rhodophyta</taxon>
        <taxon>Bangiophyceae</taxon>
        <taxon>Bangiales</taxon>
        <taxon>Bangiaceae</taxon>
        <taxon>Pyropia</taxon>
    </lineage>
</organism>
<keyword evidence="2" id="KW-1185">Reference proteome</keyword>
<dbReference type="EMBL" id="CM020619">
    <property type="protein sequence ID" value="KAK1865495.1"/>
    <property type="molecule type" value="Genomic_DNA"/>
</dbReference>
<name>A0ACC3C5U1_PYRYE</name>
<evidence type="ECO:0000313" key="1">
    <source>
        <dbReference type="EMBL" id="KAK1865495.1"/>
    </source>
</evidence>
<protein>
    <submittedName>
        <fullName evidence="1">Uncharacterized protein</fullName>
    </submittedName>
</protein>
<evidence type="ECO:0000313" key="2">
    <source>
        <dbReference type="Proteomes" id="UP000798662"/>
    </source>
</evidence>
<accession>A0ACC3C5U1</accession>
<sequence>MSGVRLSRSHGALGSCSSLSATSADAAVTHSTVLTLPLGGLGVSSPGCGSSCVATPSSTSTVVTSSGASTPASARGRQDKTTLAEFVFRLAAPPSAAVALSGNWNDWEPLPMAVMDEAMGLASPPAAAVVSPGLSAAPSPAASMGNLTAASSVSAPLGSADAPTDAAGLPAAAGGMADPPLFWAVVTRVPVGYVEFIFTVDGRVVVSPQHPVTHDAGANFRYIRGPSPGASAHRHRRSSSVKGRARGAAAAVVATVSGGGVASGGSGGGVGGGSCSGGGIESGRGGAGAPDLSSSLASLVAAKSALTSWLADSPASDRDRERTPGSGGGSHGGGGGGGSGKASPARPLLPYGVGDLKAGPDGAGGGGTFESLATISRTKLLASAVAVYGVCHLLGRSLATSPRAVPLFS</sequence>